<evidence type="ECO:0000313" key="2">
    <source>
        <dbReference type="Proteomes" id="UP001576774"/>
    </source>
</evidence>
<sequence length="113" mass="12932">MSQLNTIALSTSPLELSCYDYVCNRRDDKMTIANLRKLVQYVTNTNGETTSVLVPLEVWENLLQSWQNLADQVEQIDEAEPQEKILEDLKDSLRQTKAGQTFPLSELWDGIDI</sequence>
<reference evidence="1 2" key="1">
    <citation type="submission" date="2024-09" db="EMBL/GenBank/DDBJ databases">
        <title>Floridaenema gen nov. (Aerosakkonemataceae, Aerosakkonematales ord. nov., Cyanobacteria) from benthic tropical and subtropical fresh waters, with the description of four new species.</title>
        <authorList>
            <person name="Moretto J.A."/>
            <person name="Berthold D.E."/>
            <person name="Lefler F.W."/>
            <person name="Huang I.-S."/>
            <person name="Laughinghouse H. IV."/>
        </authorList>
    </citation>
    <scope>NUCLEOTIDE SEQUENCE [LARGE SCALE GENOMIC DNA]</scope>
    <source>
        <strain evidence="1 2">BLCC-F46</strain>
    </source>
</reference>
<proteinExistence type="predicted"/>
<protein>
    <submittedName>
        <fullName evidence="1">Uncharacterized protein</fullName>
    </submittedName>
</protein>
<accession>A0ABV4XFA6</accession>
<dbReference type="EMBL" id="JBHFNQ010000227">
    <property type="protein sequence ID" value="MFB2881485.1"/>
    <property type="molecule type" value="Genomic_DNA"/>
</dbReference>
<keyword evidence="2" id="KW-1185">Reference proteome</keyword>
<evidence type="ECO:0000313" key="1">
    <source>
        <dbReference type="EMBL" id="MFB2881485.1"/>
    </source>
</evidence>
<gene>
    <name evidence="1" type="ORF">ACE1CC_31920</name>
</gene>
<comment type="caution">
    <text evidence="1">The sequence shown here is derived from an EMBL/GenBank/DDBJ whole genome shotgun (WGS) entry which is preliminary data.</text>
</comment>
<name>A0ABV4XFA6_9CYAN</name>
<dbReference type="RefSeq" id="WP_413274464.1">
    <property type="nucleotide sequence ID" value="NZ_JBHFNQ010000227.1"/>
</dbReference>
<dbReference type="Proteomes" id="UP001576774">
    <property type="component" value="Unassembled WGS sequence"/>
</dbReference>
<organism evidence="1 2">
    <name type="scientific">Floridaenema aerugineum BLCC-F46</name>
    <dbReference type="NCBI Taxonomy" id="3153654"/>
    <lineage>
        <taxon>Bacteria</taxon>
        <taxon>Bacillati</taxon>
        <taxon>Cyanobacteriota</taxon>
        <taxon>Cyanophyceae</taxon>
        <taxon>Oscillatoriophycideae</taxon>
        <taxon>Aerosakkonematales</taxon>
        <taxon>Aerosakkonemataceae</taxon>
        <taxon>Floridanema</taxon>
        <taxon>Floridanema aerugineum</taxon>
    </lineage>
</organism>